<dbReference type="EMBL" id="NBIV01000042">
    <property type="protein sequence ID" value="PXF46212.1"/>
    <property type="molecule type" value="Genomic_DNA"/>
</dbReference>
<proteinExistence type="predicted"/>
<dbReference type="STRING" id="448386.A0A2V3IVQ6"/>
<dbReference type="Gene3D" id="2.130.10.110">
    <property type="entry name" value="Clathrin heavy-chain terminal domain"/>
    <property type="match status" value="1"/>
</dbReference>
<protein>
    <submittedName>
        <fullName evidence="2">Clathrin heavy chain</fullName>
    </submittedName>
</protein>
<dbReference type="AlphaFoldDB" id="A0A2V3IVQ6"/>
<accession>A0A2V3IVQ6</accession>
<dbReference type="GO" id="GO:0030132">
    <property type="term" value="C:clathrin coat of coated pit"/>
    <property type="evidence" value="ECO:0007669"/>
    <property type="project" value="InterPro"/>
</dbReference>
<sequence>MYTNRMFETNMFATAQQTATGRVIEVNRAEKALAVNVIPEKVVPYVMGKLSDVELATRLAARNGFPGAKTLFM</sequence>
<reference evidence="2 3" key="1">
    <citation type="journal article" date="2018" name="Mol. Biol. Evol.">
        <title>Analysis of the draft genome of the red seaweed Gracilariopsis chorda provides insights into genome size evolution in Rhodophyta.</title>
        <authorList>
            <person name="Lee J."/>
            <person name="Yang E.C."/>
            <person name="Graf L."/>
            <person name="Yang J.H."/>
            <person name="Qiu H."/>
            <person name="Zel Zion U."/>
            <person name="Chan C.X."/>
            <person name="Stephens T.G."/>
            <person name="Weber A.P.M."/>
            <person name="Boo G.H."/>
            <person name="Boo S.M."/>
            <person name="Kim K.M."/>
            <person name="Shin Y."/>
            <person name="Jung M."/>
            <person name="Lee S.J."/>
            <person name="Yim H.S."/>
            <person name="Lee J.H."/>
            <person name="Bhattacharya D."/>
            <person name="Yoon H.S."/>
        </authorList>
    </citation>
    <scope>NUCLEOTIDE SEQUENCE [LARGE SCALE GENOMIC DNA]</scope>
    <source>
        <strain evidence="2 3">SKKU-2015</strain>
        <tissue evidence="2">Whole body</tissue>
    </source>
</reference>
<evidence type="ECO:0000313" key="3">
    <source>
        <dbReference type="Proteomes" id="UP000247409"/>
    </source>
</evidence>
<evidence type="ECO:0000259" key="1">
    <source>
        <dbReference type="Pfam" id="PF09268"/>
    </source>
</evidence>
<dbReference type="GO" id="GO:0016192">
    <property type="term" value="P:vesicle-mediated transport"/>
    <property type="evidence" value="ECO:0007669"/>
    <property type="project" value="InterPro"/>
</dbReference>
<organism evidence="2 3">
    <name type="scientific">Gracilariopsis chorda</name>
    <dbReference type="NCBI Taxonomy" id="448386"/>
    <lineage>
        <taxon>Eukaryota</taxon>
        <taxon>Rhodophyta</taxon>
        <taxon>Florideophyceae</taxon>
        <taxon>Rhodymeniophycidae</taxon>
        <taxon>Gracilariales</taxon>
        <taxon>Gracilariaceae</taxon>
        <taxon>Gracilariopsis</taxon>
    </lineage>
</organism>
<comment type="caution">
    <text evidence="2">The sequence shown here is derived from an EMBL/GenBank/DDBJ whole genome shotgun (WGS) entry which is preliminary data.</text>
</comment>
<dbReference type="InterPro" id="IPR015348">
    <property type="entry name" value="Clathrin_H-chain_linker_core"/>
</dbReference>
<dbReference type="Proteomes" id="UP000247409">
    <property type="component" value="Unassembled WGS sequence"/>
</dbReference>
<dbReference type="GO" id="GO:0030130">
    <property type="term" value="C:clathrin coat of trans-Golgi network vesicle"/>
    <property type="evidence" value="ECO:0007669"/>
    <property type="project" value="InterPro"/>
</dbReference>
<dbReference type="InterPro" id="IPR016025">
    <property type="entry name" value="Clathrin_H-chain_N"/>
</dbReference>
<name>A0A2V3IVQ6_9FLOR</name>
<gene>
    <name evidence="2" type="ORF">BWQ96_03997</name>
</gene>
<dbReference type="GO" id="GO:0006886">
    <property type="term" value="P:intracellular protein transport"/>
    <property type="evidence" value="ECO:0007669"/>
    <property type="project" value="InterPro"/>
</dbReference>
<dbReference type="Pfam" id="PF09268">
    <property type="entry name" value="Clathrin-link"/>
    <property type="match status" value="1"/>
</dbReference>
<feature type="domain" description="Clathrin heavy chain linker core motif" evidence="1">
    <location>
        <begin position="40"/>
        <end position="62"/>
    </location>
</feature>
<keyword evidence="3" id="KW-1185">Reference proteome</keyword>
<evidence type="ECO:0000313" key="2">
    <source>
        <dbReference type="EMBL" id="PXF46212.1"/>
    </source>
</evidence>
<dbReference type="GO" id="GO:0005198">
    <property type="term" value="F:structural molecule activity"/>
    <property type="evidence" value="ECO:0007669"/>
    <property type="project" value="InterPro"/>
</dbReference>